<evidence type="ECO:0000313" key="4">
    <source>
        <dbReference type="EMBL" id="MBM4568468.1"/>
    </source>
</evidence>
<evidence type="ECO:0000256" key="2">
    <source>
        <dbReference type="ARBA" id="ARBA00023002"/>
    </source>
</evidence>
<sequence>MTGLEKLKKSKRLIQSSFSDLRRYSGWSGIRRGQDPEVLAAAILKDFHRVEKGLTLPAPRAWFGKDVVERLVGTCQAYSLLPHFDERILGSAVAALTEYGSSFQDAPPVWWKQIEANLADLRLRFDTCNTEPGGSRELGELAHQRSPETGQAFSDFIRSRSSVRNFSERMVDDALLEAAVVDAQHSPSVCNRQSSRVRYFARGDAANRLLQLQNGNRGFGSTASHVALVTGDLRSFLTSGERNQVFIDGGLFSMNLVHGLLARGVGTCCLNWSVDAPQDAKLRRALNLPPHEVVIMMIALGYPEIAARVTHSPKIATERVLMKASDGNALSWT</sequence>
<organism evidence="5 7">
    <name type="scientific">Rhodococcus hoagii</name>
    <name type="common">Corynebacterium equii</name>
    <dbReference type="NCBI Taxonomy" id="43767"/>
    <lineage>
        <taxon>Bacteria</taxon>
        <taxon>Bacillati</taxon>
        <taxon>Actinomycetota</taxon>
        <taxon>Actinomycetes</taxon>
        <taxon>Mycobacteriales</taxon>
        <taxon>Nocardiaceae</taxon>
        <taxon>Prescottella</taxon>
    </lineage>
</organism>
<evidence type="ECO:0000313" key="7">
    <source>
        <dbReference type="Proteomes" id="UP000603463"/>
    </source>
</evidence>
<dbReference type="AlphaFoldDB" id="A0A9Q5A258"/>
<accession>A0A9Q5A258</accession>
<evidence type="ECO:0000313" key="5">
    <source>
        <dbReference type="EMBL" id="NKT79067.1"/>
    </source>
</evidence>
<dbReference type="EMBL" id="WVBC01000030">
    <property type="protein sequence ID" value="NKT79067.1"/>
    <property type="molecule type" value="Genomic_DNA"/>
</dbReference>
<evidence type="ECO:0000313" key="6">
    <source>
        <dbReference type="EMBL" id="NKW44310.1"/>
    </source>
</evidence>
<dbReference type="SUPFAM" id="SSF55469">
    <property type="entry name" value="FMN-dependent nitroreductase-like"/>
    <property type="match status" value="1"/>
</dbReference>
<dbReference type="Proteomes" id="UP000608063">
    <property type="component" value="Unassembled WGS sequence"/>
</dbReference>
<dbReference type="Proteomes" id="UP000603463">
    <property type="component" value="Unassembled WGS sequence"/>
</dbReference>
<dbReference type="Pfam" id="PF00881">
    <property type="entry name" value="Nitroreductase"/>
    <property type="match status" value="1"/>
</dbReference>
<dbReference type="InterPro" id="IPR029479">
    <property type="entry name" value="Nitroreductase"/>
</dbReference>
<reference evidence="4" key="1">
    <citation type="submission" date="2019-11" db="EMBL/GenBank/DDBJ databases">
        <title>Spread of Macrolides and rifampicin resistant Rhodococcus equi in clinical isolates in the USA.</title>
        <authorList>
            <person name="Alvarez-Narvaez S."/>
            <person name="Huber L."/>
            <person name="Cohen N.D."/>
            <person name="Slovis N."/>
            <person name="Greiter M."/>
            <person name="Giguere S."/>
            <person name="Hart K."/>
        </authorList>
    </citation>
    <scope>NUCLEOTIDE SEQUENCE</scope>
    <source>
        <strain evidence="4">Lh_17</strain>
    </source>
</reference>
<dbReference type="GO" id="GO:0016491">
    <property type="term" value="F:oxidoreductase activity"/>
    <property type="evidence" value="ECO:0007669"/>
    <property type="project" value="UniProtKB-KW"/>
</dbReference>
<dbReference type="Proteomes" id="UP000808906">
    <property type="component" value="Unassembled WGS sequence"/>
</dbReference>
<reference evidence="5" key="2">
    <citation type="journal article" date="2020" name="Environ. Microbiol.">
        <title>The novel and transferable erm(51) gene confers Macrolides, Lincosamides, and Streptogramins B (MLSB) resistance to clonal Rhodococcus equi in the environment.</title>
        <authorList>
            <person name="Huber L."/>
            <person name="Giguere S."/>
            <person name="Slovis N.M."/>
            <person name="Alvarez-Narvaez S."/>
            <person name="Hart K.A."/>
            <person name="Greiter M."/>
            <person name="Morris E.R.A."/>
            <person name="Cohen N.D."/>
        </authorList>
    </citation>
    <scope>NUCLEOTIDE SEQUENCE</scope>
    <source>
        <strain evidence="5">Lh_116_1</strain>
        <strain evidence="6">Lh_16_1</strain>
    </source>
</reference>
<gene>
    <name evidence="4" type="ORF">GS441_24560</name>
    <name evidence="5" type="ORF">GS882_13230</name>
    <name evidence="6" type="ORF">GS947_22780</name>
</gene>
<dbReference type="EMBL" id="WUXR01000020">
    <property type="protein sequence ID" value="MBM4568468.1"/>
    <property type="molecule type" value="Genomic_DNA"/>
</dbReference>
<dbReference type="PANTHER" id="PTHR43673">
    <property type="entry name" value="NAD(P)H NITROREDUCTASE YDGI-RELATED"/>
    <property type="match status" value="1"/>
</dbReference>
<dbReference type="PANTHER" id="PTHR43673:SF10">
    <property type="entry name" value="NADH DEHYDROGENASE_NAD(P)H NITROREDUCTASE XCC3605-RELATED"/>
    <property type="match status" value="1"/>
</dbReference>
<comment type="caution">
    <text evidence="5">The sequence shown here is derived from an EMBL/GenBank/DDBJ whole genome shotgun (WGS) entry which is preliminary data.</text>
</comment>
<name>A0A9Q5A258_RHOHA</name>
<evidence type="ECO:0000259" key="3">
    <source>
        <dbReference type="Pfam" id="PF00881"/>
    </source>
</evidence>
<protein>
    <recommendedName>
        <fullName evidence="3">Nitroreductase domain-containing protein</fullName>
    </recommendedName>
</protein>
<proteinExistence type="inferred from homology"/>
<dbReference type="Gene3D" id="3.40.109.10">
    <property type="entry name" value="NADH Oxidase"/>
    <property type="match status" value="1"/>
</dbReference>
<evidence type="ECO:0000256" key="1">
    <source>
        <dbReference type="ARBA" id="ARBA00007118"/>
    </source>
</evidence>
<dbReference type="InterPro" id="IPR000415">
    <property type="entry name" value="Nitroreductase-like"/>
</dbReference>
<comment type="similarity">
    <text evidence="1">Belongs to the nitroreductase family.</text>
</comment>
<feature type="domain" description="Nitroreductase" evidence="3">
    <location>
        <begin position="157"/>
        <end position="211"/>
    </location>
</feature>
<dbReference type="RefSeq" id="WP_084846670.1">
    <property type="nucleotide sequence ID" value="NZ_AP024181.1"/>
</dbReference>
<dbReference type="EMBL" id="WVDC01000018">
    <property type="protein sequence ID" value="NKW44310.1"/>
    <property type="molecule type" value="Genomic_DNA"/>
</dbReference>
<keyword evidence="2" id="KW-0560">Oxidoreductase</keyword>